<dbReference type="InterPro" id="IPR010982">
    <property type="entry name" value="Lambda_DNA-bd_dom_sf"/>
</dbReference>
<evidence type="ECO:0000313" key="2">
    <source>
        <dbReference type="EMBL" id="PJG38520.1"/>
    </source>
</evidence>
<sequence length="134" mass="15528">MTIQFIKDEEGKKQYVVIPYGEYFRMRLAMLEYDDDDENDWEDIPYESDIYDNVGLPGEVCDIMHNENVSLQAAWRILRGMSQQEVAEKLGISQSAVSQLEALDSRPQKRTREKLAAIYGCKQEQISLYLPKEG</sequence>
<dbReference type="Gene3D" id="1.10.260.40">
    <property type="entry name" value="lambda repressor-like DNA-binding domains"/>
    <property type="match status" value="1"/>
</dbReference>
<dbReference type="Proteomes" id="UP000077295">
    <property type="component" value="Unassembled WGS sequence"/>
</dbReference>
<feature type="domain" description="HTH cro/C1-type" evidence="1">
    <location>
        <begin position="74"/>
        <end position="126"/>
    </location>
</feature>
<dbReference type="CDD" id="cd00093">
    <property type="entry name" value="HTH_XRE"/>
    <property type="match status" value="1"/>
</dbReference>
<organism evidence="3 9">
    <name type="scientific">Enterobacter hormaechei</name>
    <dbReference type="NCBI Taxonomy" id="158836"/>
    <lineage>
        <taxon>Bacteria</taxon>
        <taxon>Pseudomonadati</taxon>
        <taxon>Pseudomonadota</taxon>
        <taxon>Gammaproteobacteria</taxon>
        <taxon>Enterobacterales</taxon>
        <taxon>Enterobacteriaceae</taxon>
        <taxon>Enterobacter</taxon>
        <taxon>Enterobacter cloacae complex</taxon>
    </lineage>
</organism>
<dbReference type="Pfam" id="PF01381">
    <property type="entry name" value="HTH_3"/>
    <property type="match status" value="1"/>
</dbReference>
<evidence type="ECO:0000313" key="10">
    <source>
        <dbReference type="Proteomes" id="UP000246375"/>
    </source>
</evidence>
<gene>
    <name evidence="3" type="ORF">C1O12_04350</name>
    <name evidence="2" type="ORF">CGZ54_17530</name>
    <name evidence="4" type="ORF">DL189_02275</name>
    <name evidence="6" type="ORF">FZC81_12290</name>
    <name evidence="5" type="ORF">SAMEA2273187_00357</name>
</gene>
<accession>A0A0J0H202</accession>
<reference evidence="2 8" key="2">
    <citation type="submission" date="2017-07" db="EMBL/GenBank/DDBJ databases">
        <title>Draft genome sequence of Enterobacter cloacae ST128, a clinical strain coproducing KPC-2 and NDM-1 carbapenemases.</title>
        <authorList>
            <person name="Li X."/>
        </authorList>
    </citation>
    <scope>NUCLEOTIDE SEQUENCE [LARGE SCALE GENOMIC DNA]</scope>
    <source>
        <strain evidence="2 8">HBY</strain>
    </source>
</reference>
<protein>
    <submittedName>
        <fullName evidence="6">Helix-turn-helix transcriptional regulator</fullName>
    </submittedName>
    <submittedName>
        <fullName evidence="5">Transcriptional regulator, XRE family</fullName>
    </submittedName>
    <submittedName>
        <fullName evidence="3">XRE family transcriptional regulator</fullName>
    </submittedName>
</protein>
<dbReference type="EMBL" id="PNXT01000001">
    <property type="protein sequence ID" value="PTX87661.1"/>
    <property type="molecule type" value="Genomic_DNA"/>
</dbReference>
<name>A0A0J0H202_9ENTR</name>
<evidence type="ECO:0000313" key="11">
    <source>
        <dbReference type="Proteomes" id="UP000322612"/>
    </source>
</evidence>
<dbReference type="SUPFAM" id="SSF47413">
    <property type="entry name" value="lambda repressor-like DNA-binding domains"/>
    <property type="match status" value="1"/>
</dbReference>
<reference evidence="5 7" key="1">
    <citation type="submission" date="2016-03" db="EMBL/GenBank/DDBJ databases">
        <authorList>
            <consortium name="Pathogen Informatics"/>
        </authorList>
    </citation>
    <scope>NUCLEOTIDE SEQUENCE [LARGE SCALE GENOMIC DNA]</scope>
    <source>
        <strain evidence="5">E552</strain>
        <strain evidence="7">e552</strain>
    </source>
</reference>
<dbReference type="Proteomes" id="UP000244004">
    <property type="component" value="Unassembled WGS sequence"/>
</dbReference>
<evidence type="ECO:0000259" key="1">
    <source>
        <dbReference type="PROSITE" id="PS50943"/>
    </source>
</evidence>
<dbReference type="RefSeq" id="WP_022647392.1">
    <property type="nucleotide sequence ID" value="NZ_AP025764.1"/>
</dbReference>
<reference evidence="3 9" key="3">
    <citation type="submission" date="2018-01" db="EMBL/GenBank/DDBJ databases">
        <title>Geographic spread and resistance mechanisms of dominant carbapenem-resistant Enterobacter cloacae complex clones ST171 and ST78.</title>
        <authorList>
            <person name="Gomez-Simmonds A."/>
            <person name="Annavajhala M.K."/>
            <person name="Wang Z."/>
            <person name="Macesic N."/>
            <person name="Hu Y."/>
            <person name="Giddins M.J."/>
            <person name="O'Malley A."/>
            <person name="Toussaint N.C."/>
            <person name="Whittier S."/>
            <person name="Torres V.J."/>
            <person name="Uhlemann A.-C."/>
        </authorList>
    </citation>
    <scope>NUCLEOTIDE SEQUENCE [LARGE SCALE GENOMIC DNA]</scope>
    <source>
        <strain evidence="3 9">78</strain>
    </source>
</reference>
<comment type="caution">
    <text evidence="3">The sequence shown here is derived from an EMBL/GenBank/DDBJ whole genome shotgun (WGS) entry which is preliminary data.</text>
</comment>
<reference evidence="6 11" key="5">
    <citation type="submission" date="2019-08" db="EMBL/GenBank/DDBJ databases">
        <title>Whole genome sequence analysis of bacterial isolates in patients.</title>
        <authorList>
            <person name="Jeong K.C."/>
        </authorList>
    </citation>
    <scope>NUCLEOTIDE SEQUENCE [LARGE SCALE GENOMIC DNA]</scope>
    <source>
        <strain evidence="6 11">KCJ3K342</strain>
    </source>
</reference>
<dbReference type="Proteomes" id="UP000322612">
    <property type="component" value="Unassembled WGS sequence"/>
</dbReference>
<dbReference type="EMBL" id="NMVR01000032">
    <property type="protein sequence ID" value="PJG38520.1"/>
    <property type="molecule type" value="Genomic_DNA"/>
</dbReference>
<dbReference type="EMBL" id="VTDZ01000046">
    <property type="protein sequence ID" value="TYS13208.1"/>
    <property type="molecule type" value="Genomic_DNA"/>
</dbReference>
<evidence type="ECO:0000313" key="9">
    <source>
        <dbReference type="Proteomes" id="UP000244004"/>
    </source>
</evidence>
<dbReference type="Proteomes" id="UP000246375">
    <property type="component" value="Unassembled WGS sequence"/>
</dbReference>
<dbReference type="PROSITE" id="PS50943">
    <property type="entry name" value="HTH_CROC1"/>
    <property type="match status" value="1"/>
</dbReference>
<proteinExistence type="predicted"/>
<evidence type="ECO:0000313" key="6">
    <source>
        <dbReference type="EMBL" id="TYS13208.1"/>
    </source>
</evidence>
<evidence type="ECO:0000313" key="4">
    <source>
        <dbReference type="EMBL" id="PXB43880.1"/>
    </source>
</evidence>
<dbReference type="AlphaFoldDB" id="A0A0J0H202"/>
<evidence type="ECO:0000313" key="7">
    <source>
        <dbReference type="Proteomes" id="UP000077295"/>
    </source>
</evidence>
<reference evidence="4 10" key="4">
    <citation type="submission" date="2018-05" db="EMBL/GenBank/DDBJ databases">
        <title>Evaluation of testing and processing parameters for the GenePOC Carba assay.</title>
        <authorList>
            <person name="Walsh T.R."/>
        </authorList>
    </citation>
    <scope>NUCLEOTIDE SEQUENCE [LARGE SCALE GENOMIC DNA]</scope>
    <source>
        <strain evidence="4 10">PECIMP</strain>
    </source>
</reference>
<dbReference type="GO" id="GO:0003677">
    <property type="term" value="F:DNA binding"/>
    <property type="evidence" value="ECO:0007669"/>
    <property type="project" value="InterPro"/>
</dbReference>
<evidence type="ECO:0000313" key="3">
    <source>
        <dbReference type="EMBL" id="PTX87661.1"/>
    </source>
</evidence>
<evidence type="ECO:0000313" key="5">
    <source>
        <dbReference type="EMBL" id="SAD53212.1"/>
    </source>
</evidence>
<dbReference type="EMBL" id="FKEV01000001">
    <property type="protein sequence ID" value="SAD53212.1"/>
    <property type="molecule type" value="Genomic_DNA"/>
</dbReference>
<dbReference type="InterPro" id="IPR001387">
    <property type="entry name" value="Cro/C1-type_HTH"/>
</dbReference>
<evidence type="ECO:0000313" key="8">
    <source>
        <dbReference type="Proteomes" id="UP000231328"/>
    </source>
</evidence>
<dbReference type="Proteomes" id="UP000231328">
    <property type="component" value="Unassembled WGS sequence"/>
</dbReference>
<dbReference type="EMBL" id="QHMI01000001">
    <property type="protein sequence ID" value="PXB43880.1"/>
    <property type="molecule type" value="Genomic_DNA"/>
</dbReference>
<dbReference type="GeneID" id="99704866"/>
<dbReference type="SMART" id="SM00530">
    <property type="entry name" value="HTH_XRE"/>
    <property type="match status" value="1"/>
</dbReference>